<evidence type="ECO:0000256" key="4">
    <source>
        <dbReference type="RuleBase" id="RU003792"/>
    </source>
</evidence>
<keyword evidence="7" id="KW-1185">Reference proteome</keyword>
<dbReference type="InterPro" id="IPR020097">
    <property type="entry name" value="PsdUridine_synth_TruA_a/b_dom"/>
</dbReference>
<dbReference type="InterPro" id="IPR020103">
    <property type="entry name" value="PsdUridine_synth_cat_dom_sf"/>
</dbReference>
<evidence type="ECO:0000256" key="2">
    <source>
        <dbReference type="ARBA" id="ARBA00022694"/>
    </source>
</evidence>
<keyword evidence="2 4" id="KW-0819">tRNA processing</keyword>
<dbReference type="Proteomes" id="UP001470230">
    <property type="component" value="Unassembled WGS sequence"/>
</dbReference>
<dbReference type="Pfam" id="PF01416">
    <property type="entry name" value="PseudoU_synth_1"/>
    <property type="match status" value="1"/>
</dbReference>
<dbReference type="SUPFAM" id="SSF55120">
    <property type="entry name" value="Pseudouridine synthase"/>
    <property type="match status" value="1"/>
</dbReference>
<comment type="caution">
    <text evidence="6">The sequence shown here is derived from an EMBL/GenBank/DDBJ whole genome shotgun (WGS) entry which is preliminary data.</text>
</comment>
<proteinExistence type="inferred from homology"/>
<sequence length="368" mass="42386">MSSEQKSSKVKKPFSWDQYHERQIALRIAYIGWDYKGFVMQKDTQETIEEKIFNALERTRLIKSRDKKECHYTLCGRTDVGVSGVGNVISVRVRSVYPFGKGAIKNENAPIKEEELNYIQILNGVLPPAIRATAYAYVDPEFNARHECISRGYRYLFHMMNKNIDLMKEAANYLIGEHDYRGFCKFSPSNTKHCIRKIYSIEFNEISGQTGLWYFQIVGSGFIWHQIRCIAAILFMVGDGYEKPSIVQELLDIKKYPGRPQYNYADPEPLVFWIAEYPESVEWVEPAEGSSEKEKIKNNFNQLLIKQDISLGVLEMFNGGPPTEQPKKKNPKPISSLQMAKSVEELIEKYKDEKGIELSSEEEEGGIE</sequence>
<dbReference type="InterPro" id="IPR001406">
    <property type="entry name" value="PsdUridine_synth_TruA"/>
</dbReference>
<dbReference type="PANTHER" id="PTHR11142:SF5">
    <property type="entry name" value="TRNA PSEUDOURIDINE(38_39) SYNTHASE"/>
    <property type="match status" value="1"/>
</dbReference>
<dbReference type="HAMAP" id="MF_00171">
    <property type="entry name" value="TruA"/>
    <property type="match status" value="1"/>
</dbReference>
<feature type="domain" description="Pseudouridine synthase I TruA alpha/beta" evidence="5">
    <location>
        <begin position="170"/>
        <end position="278"/>
    </location>
</feature>
<evidence type="ECO:0000256" key="3">
    <source>
        <dbReference type="ARBA" id="ARBA00023235"/>
    </source>
</evidence>
<comment type="similarity">
    <text evidence="1 4">Belongs to the tRNA pseudouridine synthase TruA family.</text>
</comment>
<protein>
    <recommendedName>
        <fullName evidence="4">tRNA pseudouridine synthase</fullName>
        <ecNumber evidence="4">5.4.99.12</ecNumber>
    </recommendedName>
</protein>
<reference evidence="6 7" key="1">
    <citation type="submission" date="2024-04" db="EMBL/GenBank/DDBJ databases">
        <title>Tritrichomonas musculus Genome.</title>
        <authorList>
            <person name="Alves-Ferreira E."/>
            <person name="Grigg M."/>
            <person name="Lorenzi H."/>
            <person name="Galac M."/>
        </authorList>
    </citation>
    <scope>NUCLEOTIDE SEQUENCE [LARGE SCALE GENOMIC DNA]</scope>
    <source>
        <strain evidence="6 7">EAF2021</strain>
    </source>
</reference>
<dbReference type="InterPro" id="IPR020095">
    <property type="entry name" value="PsdUridine_synth_TruA_C"/>
</dbReference>
<accession>A0ABR2JZ99</accession>
<evidence type="ECO:0000259" key="5">
    <source>
        <dbReference type="Pfam" id="PF01416"/>
    </source>
</evidence>
<dbReference type="EMBL" id="JAPFFF010000008">
    <property type="protein sequence ID" value="KAK8884189.1"/>
    <property type="molecule type" value="Genomic_DNA"/>
</dbReference>
<dbReference type="EC" id="5.4.99.12" evidence="4"/>
<gene>
    <name evidence="6" type="ORF">M9Y10_043295</name>
</gene>
<organism evidence="6 7">
    <name type="scientific">Tritrichomonas musculus</name>
    <dbReference type="NCBI Taxonomy" id="1915356"/>
    <lineage>
        <taxon>Eukaryota</taxon>
        <taxon>Metamonada</taxon>
        <taxon>Parabasalia</taxon>
        <taxon>Tritrichomonadida</taxon>
        <taxon>Tritrichomonadidae</taxon>
        <taxon>Tritrichomonas</taxon>
    </lineage>
</organism>
<dbReference type="Gene3D" id="3.30.70.660">
    <property type="entry name" value="Pseudouridine synthase I, catalytic domain, C-terminal subdomain"/>
    <property type="match status" value="1"/>
</dbReference>
<evidence type="ECO:0000313" key="7">
    <source>
        <dbReference type="Proteomes" id="UP001470230"/>
    </source>
</evidence>
<keyword evidence="3 4" id="KW-0413">Isomerase</keyword>
<comment type="catalytic activity">
    <reaction evidence="4">
        <text>uridine(38/39/40) in tRNA = pseudouridine(38/39/40) in tRNA</text>
        <dbReference type="Rhea" id="RHEA:22376"/>
        <dbReference type="Rhea" id="RHEA-COMP:10085"/>
        <dbReference type="Rhea" id="RHEA-COMP:10087"/>
        <dbReference type="ChEBI" id="CHEBI:65314"/>
        <dbReference type="ChEBI" id="CHEBI:65315"/>
        <dbReference type="EC" id="5.4.99.12"/>
    </reaction>
</comment>
<name>A0ABR2JZ99_9EUKA</name>
<dbReference type="PANTHER" id="PTHR11142">
    <property type="entry name" value="PSEUDOURIDYLATE SYNTHASE"/>
    <property type="match status" value="1"/>
</dbReference>
<dbReference type="NCBIfam" id="TIGR00071">
    <property type="entry name" value="hisT_truA"/>
    <property type="match status" value="1"/>
</dbReference>
<evidence type="ECO:0000313" key="6">
    <source>
        <dbReference type="EMBL" id="KAK8884189.1"/>
    </source>
</evidence>
<evidence type="ECO:0000256" key="1">
    <source>
        <dbReference type="ARBA" id="ARBA00009375"/>
    </source>
</evidence>